<accession>A0ABT7JCN8</accession>
<dbReference type="RefSeq" id="WP_093723627.1">
    <property type="nucleotide sequence ID" value="NZ_JASJUS010000045.1"/>
</dbReference>
<proteinExistence type="predicted"/>
<dbReference type="EMBL" id="JASJUS010000045">
    <property type="protein sequence ID" value="MDL2081283.1"/>
    <property type="molecule type" value="Genomic_DNA"/>
</dbReference>
<sequence length="119" mass="12067">MSSRAHPQAPARASAAGRNRTAKVSAFFALGGIAFLGNFATGIAWINPGIFIGCAVLCALVAIPTGHIARFRGRRLDGDGRGLALVAVLTGWLVLLVCVLAVLAFVGLIAGLAVLTDGG</sequence>
<evidence type="ECO:0000313" key="2">
    <source>
        <dbReference type="EMBL" id="MDL2081283.1"/>
    </source>
</evidence>
<reference evidence="2 3" key="1">
    <citation type="submission" date="2023-05" db="EMBL/GenBank/DDBJ databases">
        <title>Streptomyces fuscus sp. nov., a brown-black pigment producing actinomyces isolated from dry sand of Sea duck farm.</title>
        <authorList>
            <person name="Xie J."/>
            <person name="Shen N."/>
        </authorList>
    </citation>
    <scope>NUCLEOTIDE SEQUENCE [LARGE SCALE GENOMIC DNA]</scope>
    <source>
        <strain evidence="2 3">GXMU-J15</strain>
    </source>
</reference>
<keyword evidence="1" id="KW-1133">Transmembrane helix</keyword>
<feature type="transmembrane region" description="Helical" evidence="1">
    <location>
        <begin position="21"/>
        <end position="44"/>
    </location>
</feature>
<evidence type="ECO:0000256" key="1">
    <source>
        <dbReference type="SAM" id="Phobius"/>
    </source>
</evidence>
<name>A0ABT7JCN8_9ACTN</name>
<comment type="caution">
    <text evidence="2">The sequence shown here is derived from an EMBL/GenBank/DDBJ whole genome shotgun (WGS) entry which is preliminary data.</text>
</comment>
<gene>
    <name evidence="2" type="ORF">QNN03_33030</name>
</gene>
<feature type="transmembrane region" description="Helical" evidence="1">
    <location>
        <begin position="50"/>
        <end position="71"/>
    </location>
</feature>
<organism evidence="2 3">
    <name type="scientific">Streptomyces fuscus</name>
    <dbReference type="NCBI Taxonomy" id="3048495"/>
    <lineage>
        <taxon>Bacteria</taxon>
        <taxon>Bacillati</taxon>
        <taxon>Actinomycetota</taxon>
        <taxon>Actinomycetes</taxon>
        <taxon>Kitasatosporales</taxon>
        <taxon>Streptomycetaceae</taxon>
        <taxon>Streptomyces</taxon>
    </lineage>
</organism>
<protein>
    <submittedName>
        <fullName evidence="2">DUF4190 domain-containing protein</fullName>
    </submittedName>
</protein>
<keyword evidence="1" id="KW-0472">Membrane</keyword>
<dbReference type="Proteomes" id="UP001241926">
    <property type="component" value="Unassembled WGS sequence"/>
</dbReference>
<keyword evidence="1" id="KW-0812">Transmembrane</keyword>
<feature type="transmembrane region" description="Helical" evidence="1">
    <location>
        <begin position="83"/>
        <end position="116"/>
    </location>
</feature>
<keyword evidence="3" id="KW-1185">Reference proteome</keyword>
<evidence type="ECO:0000313" key="3">
    <source>
        <dbReference type="Proteomes" id="UP001241926"/>
    </source>
</evidence>